<dbReference type="Proteomes" id="UP000799437">
    <property type="component" value="Unassembled WGS sequence"/>
</dbReference>
<dbReference type="GeneID" id="54484892"/>
<reference evidence="1" key="1">
    <citation type="journal article" date="2020" name="Stud. Mycol.">
        <title>101 Dothideomycetes genomes: a test case for predicting lifestyles and emergence of pathogens.</title>
        <authorList>
            <person name="Haridas S."/>
            <person name="Albert R."/>
            <person name="Binder M."/>
            <person name="Bloem J."/>
            <person name="Labutti K."/>
            <person name="Salamov A."/>
            <person name="Andreopoulos B."/>
            <person name="Baker S."/>
            <person name="Barry K."/>
            <person name="Bills G."/>
            <person name="Bluhm B."/>
            <person name="Cannon C."/>
            <person name="Castanera R."/>
            <person name="Culley D."/>
            <person name="Daum C."/>
            <person name="Ezra D."/>
            <person name="Gonzalez J."/>
            <person name="Henrissat B."/>
            <person name="Kuo A."/>
            <person name="Liang C."/>
            <person name="Lipzen A."/>
            <person name="Lutzoni F."/>
            <person name="Magnuson J."/>
            <person name="Mondo S."/>
            <person name="Nolan M."/>
            <person name="Ohm R."/>
            <person name="Pangilinan J."/>
            <person name="Park H.-J."/>
            <person name="Ramirez L."/>
            <person name="Alfaro M."/>
            <person name="Sun H."/>
            <person name="Tritt A."/>
            <person name="Yoshinaga Y."/>
            <person name="Zwiers L.-H."/>
            <person name="Turgeon B."/>
            <person name="Goodwin S."/>
            <person name="Spatafora J."/>
            <person name="Crous P."/>
            <person name="Grigoriev I."/>
        </authorList>
    </citation>
    <scope>NUCLEOTIDE SEQUENCE</scope>
    <source>
        <strain evidence="1">CBS 121739</strain>
    </source>
</reference>
<evidence type="ECO:0000313" key="1">
    <source>
        <dbReference type="EMBL" id="KAF2759396.1"/>
    </source>
</evidence>
<proteinExistence type="predicted"/>
<organism evidence="1 2">
    <name type="scientific">Pseudovirgaria hyperparasitica</name>
    <dbReference type="NCBI Taxonomy" id="470096"/>
    <lineage>
        <taxon>Eukaryota</taxon>
        <taxon>Fungi</taxon>
        <taxon>Dikarya</taxon>
        <taxon>Ascomycota</taxon>
        <taxon>Pezizomycotina</taxon>
        <taxon>Dothideomycetes</taxon>
        <taxon>Dothideomycetes incertae sedis</taxon>
        <taxon>Acrospermales</taxon>
        <taxon>Acrospermaceae</taxon>
        <taxon>Pseudovirgaria</taxon>
    </lineage>
</organism>
<dbReference type="AlphaFoldDB" id="A0A6A6WC22"/>
<name>A0A6A6WC22_9PEZI</name>
<gene>
    <name evidence="1" type="ORF">EJ05DRAFT_475609</name>
</gene>
<keyword evidence="2" id="KW-1185">Reference proteome</keyword>
<accession>A0A6A6WC22</accession>
<evidence type="ECO:0000313" key="2">
    <source>
        <dbReference type="Proteomes" id="UP000799437"/>
    </source>
</evidence>
<protein>
    <submittedName>
        <fullName evidence="1">Uncharacterized protein</fullName>
    </submittedName>
</protein>
<dbReference type="RefSeq" id="XP_033601847.1">
    <property type="nucleotide sequence ID" value="XM_033743838.1"/>
</dbReference>
<sequence length="51" mass="6129">MRLFCRSRVRAARPLFFIFFSIYFFFFQAQKARRPDIVSMQDVLMAMSALT</sequence>
<dbReference type="EMBL" id="ML996570">
    <property type="protein sequence ID" value="KAF2759396.1"/>
    <property type="molecule type" value="Genomic_DNA"/>
</dbReference>